<evidence type="ECO:0000313" key="1">
    <source>
        <dbReference type="EMBL" id="MQS13058.1"/>
    </source>
</evidence>
<protein>
    <submittedName>
        <fullName evidence="1">Uncharacterized protein</fullName>
    </submittedName>
</protein>
<name>A0A6N7KRT1_9ACTN</name>
<dbReference type="EMBL" id="WBOF01000001">
    <property type="protein sequence ID" value="MQS13058.1"/>
    <property type="molecule type" value="Genomic_DNA"/>
</dbReference>
<comment type="caution">
    <text evidence="1">The sequence shown here is derived from an EMBL/GenBank/DDBJ whole genome shotgun (WGS) entry which is preliminary data.</text>
</comment>
<proteinExistence type="predicted"/>
<dbReference type="RefSeq" id="WP_153461272.1">
    <property type="nucleotide sequence ID" value="NZ_WBOF01000001.1"/>
</dbReference>
<organism evidence="1 2">
    <name type="scientific">Streptomyces kaniharaensis</name>
    <dbReference type="NCBI Taxonomy" id="212423"/>
    <lineage>
        <taxon>Bacteria</taxon>
        <taxon>Bacillati</taxon>
        <taxon>Actinomycetota</taxon>
        <taxon>Actinomycetes</taxon>
        <taxon>Kitasatosporales</taxon>
        <taxon>Streptomycetaceae</taxon>
        <taxon>Streptomyces</taxon>
    </lineage>
</organism>
<keyword evidence="2" id="KW-1185">Reference proteome</keyword>
<reference evidence="1 2" key="1">
    <citation type="submission" date="2019-09" db="EMBL/GenBank/DDBJ databases">
        <title>Genome Sequences of Streptomyces kaniharaensis ATCC 21070.</title>
        <authorList>
            <person name="Zhu W."/>
            <person name="De Crecy-Lagard V."/>
            <person name="Richards N.G."/>
        </authorList>
    </citation>
    <scope>NUCLEOTIDE SEQUENCE [LARGE SCALE GENOMIC DNA]</scope>
    <source>
        <strain evidence="1 2">SF-557</strain>
    </source>
</reference>
<dbReference type="AlphaFoldDB" id="A0A6N7KRT1"/>
<sequence>MYVALAHLAPVAAAAVPTDADARLVHDALWAHATPAHQLEHVRARAEAGGITLTFFVNRRVGGPEQAKRKSADLLRRARSATVLSCFGIPHLHS</sequence>
<gene>
    <name evidence="1" type="ORF">F7Q99_12370</name>
</gene>
<evidence type="ECO:0000313" key="2">
    <source>
        <dbReference type="Proteomes" id="UP000450000"/>
    </source>
</evidence>
<accession>A0A6N7KRT1</accession>
<dbReference type="OrthoDB" id="3872442at2"/>
<dbReference type="Proteomes" id="UP000450000">
    <property type="component" value="Unassembled WGS sequence"/>
</dbReference>